<dbReference type="RefSeq" id="WP_341373626.1">
    <property type="nucleotide sequence ID" value="NZ_JBBUTF010000006.1"/>
</dbReference>
<reference evidence="2 3" key="1">
    <citation type="submission" date="2024-04" db="EMBL/GenBank/DDBJ databases">
        <title>Novel species of the genus Ideonella isolated from streams.</title>
        <authorList>
            <person name="Lu H."/>
        </authorList>
    </citation>
    <scope>NUCLEOTIDE SEQUENCE [LARGE SCALE GENOMIC DNA]</scope>
    <source>
        <strain evidence="2 3">BYS139W</strain>
    </source>
</reference>
<sequence>MHNVQFEISKPTDDGAFEDMCARIYGTVFNDPLPQTNGRRGQKQGGIDVFIDAPEGRLGVQCKRYADGALKFKHVEHEVSEADKANTPIVRLIVATTATSDAVLLREVQGLSDARVAEGQYPIKIEFWQDLCRHIRGSSKLQNDYAPNAPGAVFHRLDEQNAGIEANLLSIYSKLEVLTGLPSGRADSVNKFLTSQLDAVNDVLRAARFKDAIEDLQRIGADMSLFDAHQQARWYVQRGVCTWHLESGAAAAPDFLRATELYPDDEIIAAAKVRGLLFTDKVDEALAAGDEALARYPASVHVWIAHANARMVKGNILALADAPAAMRDNCDVLQLVSWARKKAGDLTGAVELSAKALAKPNAAFFVRNTALVLALEAVASDPVKVAHGLVGEAAITALRRAVEALTPRKDRVWAVQSPGSVEDTLVHLGYSYLVLGTPDETLALVNEARHAGVLTPRLKRVALEAYRRLDRSDEFVQLGREWLDDLEEEALILVAEYASGVGDVQLVEAVQALVTRNGYQQVEVPHLLRAMRWVALWRSGTRKQQALTEVKAADVANSDSLAVICGGARILHAGKDEVAADAAIEKACTLVSKDTAPAERLLLADLLFATDKLELAARQYELLAPRGKHSELHNRLLRCYVRTGALRKAKELVLSFPDTWTSDERALSLAIELGQQASDWEFLVPLAELHCERRPQEAGGWLLRLALDLKMRKMARFHYALESVPAQLSGPPRLLAQVASLELRFGRKETGMLRLYGMFRRNLDDVDAASAYFIAIVAGPQELPFMDEELSEVQPGAVVTLKNELGETVTLSLDPEGLLDLPARGGMVAPSDDVARSLLGVAVGQQVSLPGPFGTEQRFVVEGVTSIFRRLLRIAQERVNSPIASDLPLMSVPVPRTDKGVDFSHVHAMLKRQSEHSRRALQGYADNPITLGILGKLIGRSVLDMVAGWPSDAPPLFVCAGTKEQREAAVELLQRPDAEYVVDAATVAELASLDCLAALAALPRVYISTKAVETLEARLEEAKLERSGGQMFDDNGTMRFVEYTNQDREQQTAFIQTMVDAVRQHCVMVPAYGPEELPADLERAQDVLEDEELAALLLTAERNATLFTVDGRLAQFGLVSAKLKSVWPQEVLRYAGERGKLTHQQYSYAVVRMFLRNRSFVSLGSYDLVFMCLQGGYALTEGLQRFKDYLASSSTELVSAVSVAFEFLELQARHPTQFKAFAELMGHIVEASLRHPHCNQEELLKVALDFASGMALKSNGSSIPYSRVEGYRQARRRVYAKVLGKAIEAAVRLASSPPRRRAIKLRALMCMQPPYLTFDGEAKDPVEPPIQHVEASPGEDLQVGGGTTTLRAANITSHLRSRLSG</sequence>
<evidence type="ECO:0000259" key="1">
    <source>
        <dbReference type="Pfam" id="PF20698"/>
    </source>
</evidence>
<dbReference type="EMBL" id="JBBUTF010000006">
    <property type="protein sequence ID" value="MEK8025839.1"/>
    <property type="molecule type" value="Genomic_DNA"/>
</dbReference>
<protein>
    <recommendedName>
        <fullName evidence="1">PIN domain-containing protein</fullName>
    </recommendedName>
</protein>
<dbReference type="InterPro" id="IPR011990">
    <property type="entry name" value="TPR-like_helical_dom_sf"/>
</dbReference>
<comment type="caution">
    <text evidence="2">The sequence shown here is derived from an EMBL/GenBank/DDBJ whole genome shotgun (WGS) entry which is preliminary data.</text>
</comment>
<proteinExistence type="predicted"/>
<dbReference type="SUPFAM" id="SSF48452">
    <property type="entry name" value="TPR-like"/>
    <property type="match status" value="1"/>
</dbReference>
<evidence type="ECO:0000313" key="3">
    <source>
        <dbReference type="Proteomes" id="UP001368500"/>
    </source>
</evidence>
<dbReference type="Pfam" id="PF20698">
    <property type="entry name" value="PIN-TPR-GreABC"/>
    <property type="match status" value="1"/>
</dbReference>
<keyword evidence="3" id="KW-1185">Reference proteome</keyword>
<gene>
    <name evidence="2" type="ORF">AACH11_07690</name>
</gene>
<feature type="domain" description="PIN" evidence="1">
    <location>
        <begin position="981"/>
        <end position="1116"/>
    </location>
</feature>
<name>A0ABU9B7I0_9BURK</name>
<accession>A0ABU9B7I0</accession>
<evidence type="ECO:0000313" key="2">
    <source>
        <dbReference type="EMBL" id="MEK8025839.1"/>
    </source>
</evidence>
<organism evidence="2 3">
    <name type="scientific">Pseudaquabacterium rugosum</name>
    <dbReference type="NCBI Taxonomy" id="2984194"/>
    <lineage>
        <taxon>Bacteria</taxon>
        <taxon>Pseudomonadati</taxon>
        <taxon>Pseudomonadota</taxon>
        <taxon>Betaproteobacteria</taxon>
        <taxon>Burkholderiales</taxon>
        <taxon>Sphaerotilaceae</taxon>
        <taxon>Pseudaquabacterium</taxon>
    </lineage>
</organism>
<dbReference type="Proteomes" id="UP001368500">
    <property type="component" value="Unassembled WGS sequence"/>
</dbReference>
<dbReference type="InterPro" id="IPR048987">
    <property type="entry name" value="PIN-TPR-GreABC"/>
</dbReference>
<dbReference type="Gene3D" id="1.25.40.10">
    <property type="entry name" value="Tetratricopeptide repeat domain"/>
    <property type="match status" value="1"/>
</dbReference>